<evidence type="ECO:0000313" key="1">
    <source>
        <dbReference type="EMBL" id="KAL1876579.1"/>
    </source>
</evidence>
<proteinExistence type="predicted"/>
<gene>
    <name evidence="1" type="ORF">VTK73DRAFT_9243</name>
</gene>
<organism evidence="1 2">
    <name type="scientific">Phialemonium thermophilum</name>
    <dbReference type="NCBI Taxonomy" id="223376"/>
    <lineage>
        <taxon>Eukaryota</taxon>
        <taxon>Fungi</taxon>
        <taxon>Dikarya</taxon>
        <taxon>Ascomycota</taxon>
        <taxon>Pezizomycotina</taxon>
        <taxon>Sordariomycetes</taxon>
        <taxon>Sordariomycetidae</taxon>
        <taxon>Cephalothecales</taxon>
        <taxon>Cephalothecaceae</taxon>
        <taxon>Phialemonium</taxon>
    </lineage>
</organism>
<reference evidence="1 2" key="1">
    <citation type="journal article" date="2024" name="Commun. Biol.">
        <title>Comparative genomic analysis of thermophilic fungi reveals convergent evolutionary adaptations and gene losses.</title>
        <authorList>
            <person name="Steindorff A.S."/>
            <person name="Aguilar-Pontes M.V."/>
            <person name="Robinson A.J."/>
            <person name="Andreopoulos B."/>
            <person name="LaButti K."/>
            <person name="Kuo A."/>
            <person name="Mondo S."/>
            <person name="Riley R."/>
            <person name="Otillar R."/>
            <person name="Haridas S."/>
            <person name="Lipzen A."/>
            <person name="Grimwood J."/>
            <person name="Schmutz J."/>
            <person name="Clum A."/>
            <person name="Reid I.D."/>
            <person name="Moisan M.C."/>
            <person name="Butler G."/>
            <person name="Nguyen T.T.M."/>
            <person name="Dewar K."/>
            <person name="Conant G."/>
            <person name="Drula E."/>
            <person name="Henrissat B."/>
            <person name="Hansel C."/>
            <person name="Singer S."/>
            <person name="Hutchinson M.I."/>
            <person name="de Vries R.P."/>
            <person name="Natvig D.O."/>
            <person name="Powell A.J."/>
            <person name="Tsang A."/>
            <person name="Grigoriev I.V."/>
        </authorList>
    </citation>
    <scope>NUCLEOTIDE SEQUENCE [LARGE SCALE GENOMIC DNA]</scope>
    <source>
        <strain evidence="1 2">ATCC 24622</strain>
    </source>
</reference>
<keyword evidence="2" id="KW-1185">Reference proteome</keyword>
<dbReference type="EMBL" id="JAZHXJ010000075">
    <property type="protein sequence ID" value="KAL1876579.1"/>
    <property type="molecule type" value="Genomic_DNA"/>
</dbReference>
<sequence>MLDIVRVFFRQWLSSPNKNSMVSSSSARAASSRRKCIPASLPLNCGPPSSLAMSFYTSLWTHPHLRPYS</sequence>
<dbReference type="Proteomes" id="UP001586593">
    <property type="component" value="Unassembled WGS sequence"/>
</dbReference>
<accession>A0ABR3XKR9</accession>
<comment type="caution">
    <text evidence="1">The sequence shown here is derived from an EMBL/GenBank/DDBJ whole genome shotgun (WGS) entry which is preliminary data.</text>
</comment>
<name>A0ABR3XKR9_9PEZI</name>
<evidence type="ECO:0000313" key="2">
    <source>
        <dbReference type="Proteomes" id="UP001586593"/>
    </source>
</evidence>
<protein>
    <submittedName>
        <fullName evidence="1">Uncharacterized protein</fullName>
    </submittedName>
</protein>